<dbReference type="EMBL" id="QRZV01000002">
    <property type="protein sequence ID" value="RGW09904.1"/>
    <property type="molecule type" value="Genomic_DNA"/>
</dbReference>
<evidence type="ECO:0000313" key="4">
    <source>
        <dbReference type="Proteomes" id="UP000265970"/>
    </source>
</evidence>
<evidence type="ECO:0000313" key="3">
    <source>
        <dbReference type="EMBL" id="RGW09904.1"/>
    </source>
</evidence>
<gene>
    <name evidence="3" type="ORF">DWV92_04700</name>
</gene>
<organism evidence="3 4">
    <name type="scientific">Bifidobacterium pseudolongum</name>
    <dbReference type="NCBI Taxonomy" id="1694"/>
    <lineage>
        <taxon>Bacteria</taxon>
        <taxon>Bacillati</taxon>
        <taxon>Actinomycetota</taxon>
        <taxon>Actinomycetes</taxon>
        <taxon>Bifidobacteriales</taxon>
        <taxon>Bifidobacteriaceae</taxon>
        <taxon>Bifidobacterium</taxon>
    </lineage>
</organism>
<dbReference type="InterPro" id="IPR028908">
    <property type="entry name" value="Tox-PL_dom"/>
</dbReference>
<comment type="caution">
    <text evidence="3">The sequence shown here is derived from an EMBL/GenBank/DDBJ whole genome shotgun (WGS) entry which is preliminary data.</text>
</comment>
<proteinExistence type="predicted"/>
<evidence type="ECO:0000256" key="1">
    <source>
        <dbReference type="SAM" id="Coils"/>
    </source>
</evidence>
<sequence length="472" mass="53628">MAWNNLTVPTANAEEFQQILDTAYKNYQDSIENLIDAATDEIETAINRNDMALKEIVREYTDDASQLARDYYHTVRQAWQEYTGQEFPGFDDGGLIDTDRILWQTQHGVANTDYPGLKYCDVKTGSNKAGLTMDDLWPDRTNIDDAQQFIGDMIRNALRSQTQQCMRRDPTQPRWARVPQGKTCAFCVMLASRGFAYLSDETAGKDGTRFHDDCDCRIIPSWGRQSLKGYDLDGLRHAYEQGEQYAAKHGMSRKHGKRLPPDDVVKAMRRIPGLCTDSCIPEELQLPPGRRPKDPDKGRIFNRYLGDRSILEALAGANPNYEKGKEYQYNCQRCVIAYEMRRRGYAVSAKPRELTASGGLAIDPFPYSWMEAFVSTPLQCGNGTGLNEIKTHMELWGLSSRAIIFIQWEGEPATTHVFIAENLRHGVRFLDPQTGEWDVHRYFDSVKPGKTAIMRIDDAHAIGNIVRQVCEV</sequence>
<protein>
    <recommendedName>
        <fullName evidence="2">Tox-PL domain-containing protein</fullName>
    </recommendedName>
</protein>
<dbReference type="Proteomes" id="UP000265970">
    <property type="component" value="Unassembled WGS sequence"/>
</dbReference>
<accession>A0A395XI75</accession>
<reference evidence="3 4" key="1">
    <citation type="submission" date="2018-08" db="EMBL/GenBank/DDBJ databases">
        <title>A genome reference for cultivated species of the human gut microbiota.</title>
        <authorList>
            <person name="Zou Y."/>
            <person name="Xue W."/>
            <person name="Luo G."/>
        </authorList>
    </citation>
    <scope>NUCLEOTIDE SEQUENCE [LARGE SCALE GENOMIC DNA]</scope>
    <source>
        <strain evidence="3 4">AF13-3LB</strain>
    </source>
</reference>
<keyword evidence="1" id="KW-0175">Coiled coil</keyword>
<name>A0A395XI75_9BIFI</name>
<feature type="coiled-coil region" evidence="1">
    <location>
        <begin position="28"/>
        <end position="55"/>
    </location>
</feature>
<dbReference type="Pfam" id="PF25310">
    <property type="entry name" value="VG15"/>
    <property type="match status" value="1"/>
</dbReference>
<dbReference type="AlphaFoldDB" id="A0A395XI75"/>
<feature type="domain" description="Tox-PL" evidence="2">
    <location>
        <begin position="330"/>
        <end position="435"/>
    </location>
</feature>
<evidence type="ECO:0000259" key="2">
    <source>
        <dbReference type="Pfam" id="PF15644"/>
    </source>
</evidence>
<dbReference type="RefSeq" id="WP_118239122.1">
    <property type="nucleotide sequence ID" value="NZ_QRZV01000002.1"/>
</dbReference>
<dbReference type="Pfam" id="PF15644">
    <property type="entry name" value="Gln_amidase"/>
    <property type="match status" value="1"/>
</dbReference>
<dbReference type="InterPro" id="IPR057369">
    <property type="entry name" value="VG15"/>
</dbReference>